<evidence type="ECO:0000256" key="2">
    <source>
        <dbReference type="SAM" id="MobiDB-lite"/>
    </source>
</evidence>
<dbReference type="VEuPathDB" id="PlasmoDB:PocGH01_07036000"/>
<dbReference type="Proteomes" id="UP000078560">
    <property type="component" value="Unassembled WGS sequence"/>
</dbReference>
<dbReference type="AlphaFoldDB" id="A0A1A8VPG7"/>
<feature type="compositionally biased region" description="Basic residues" evidence="2">
    <location>
        <begin position="116"/>
        <end position="125"/>
    </location>
</feature>
<accession>A0A1A8VPG7</accession>
<evidence type="ECO:0000313" key="3">
    <source>
        <dbReference type="EMBL" id="SBS82281.1"/>
    </source>
</evidence>
<feature type="compositionally biased region" description="Basic and acidic residues" evidence="2">
    <location>
        <begin position="15"/>
        <end position="30"/>
    </location>
</feature>
<feature type="coiled-coil region" evidence="1">
    <location>
        <begin position="59"/>
        <end position="89"/>
    </location>
</feature>
<feature type="region of interest" description="Disordered" evidence="2">
    <location>
        <begin position="116"/>
        <end position="146"/>
    </location>
</feature>
<protein>
    <recommendedName>
        <fullName evidence="5">Ribosomal RNA-processing protein 14/surfeit locus protein 6 C-terminal domain-containing protein</fullName>
    </recommendedName>
</protein>
<dbReference type="EMBL" id="FLQU01000202">
    <property type="protein sequence ID" value="SBS82281.1"/>
    <property type="molecule type" value="Genomic_DNA"/>
</dbReference>
<keyword evidence="1" id="KW-0175">Coiled coil</keyword>
<feature type="region of interest" description="Disordered" evidence="2">
    <location>
        <begin position="1"/>
        <end position="52"/>
    </location>
</feature>
<evidence type="ECO:0008006" key="5">
    <source>
        <dbReference type="Google" id="ProtNLM"/>
    </source>
</evidence>
<name>A0A1A8VPG7_PLAOA</name>
<evidence type="ECO:0000313" key="4">
    <source>
        <dbReference type="Proteomes" id="UP000078560"/>
    </source>
</evidence>
<proteinExistence type="predicted"/>
<feature type="compositionally biased region" description="Polar residues" evidence="2">
    <location>
        <begin position="1"/>
        <end position="14"/>
    </location>
</feature>
<evidence type="ECO:0000256" key="1">
    <source>
        <dbReference type="SAM" id="Coils"/>
    </source>
</evidence>
<organism evidence="3 4">
    <name type="scientific">Plasmodium ovale curtisi</name>
    <dbReference type="NCBI Taxonomy" id="864141"/>
    <lineage>
        <taxon>Eukaryota</taxon>
        <taxon>Sar</taxon>
        <taxon>Alveolata</taxon>
        <taxon>Apicomplexa</taxon>
        <taxon>Aconoidasida</taxon>
        <taxon>Haemosporida</taxon>
        <taxon>Plasmodiidae</taxon>
        <taxon>Plasmodium</taxon>
        <taxon>Plasmodium (Plasmodium)</taxon>
    </lineage>
</organism>
<sequence>MSTKKKNGESTFKATQKDKKGIGKTNKSEENCNDSSDDLIIGNIPNMSDDVKQRGIPKKVQFLRNLKKLEREKKLLKNLEDEEKEKVEHLLNVKKALLKSKGERVFDEKSLKKRRKNILKKKRKISQNVGRHKEEVVRTQNRSQTH</sequence>
<gene>
    <name evidence="3" type="ORF">POVCU2_0014690</name>
</gene>
<reference evidence="4" key="1">
    <citation type="submission" date="2016-05" db="EMBL/GenBank/DDBJ databases">
        <authorList>
            <person name="Naeem Raeece"/>
        </authorList>
    </citation>
    <scope>NUCLEOTIDE SEQUENCE [LARGE SCALE GENOMIC DNA]</scope>
</reference>